<accession>A0A146LNJ9</accession>
<organism evidence="2">
    <name type="scientific">Lygus hesperus</name>
    <name type="common">Western plant bug</name>
    <dbReference type="NCBI Taxonomy" id="30085"/>
    <lineage>
        <taxon>Eukaryota</taxon>
        <taxon>Metazoa</taxon>
        <taxon>Ecdysozoa</taxon>
        <taxon>Arthropoda</taxon>
        <taxon>Hexapoda</taxon>
        <taxon>Insecta</taxon>
        <taxon>Pterygota</taxon>
        <taxon>Neoptera</taxon>
        <taxon>Paraneoptera</taxon>
        <taxon>Hemiptera</taxon>
        <taxon>Heteroptera</taxon>
        <taxon>Panheteroptera</taxon>
        <taxon>Cimicomorpha</taxon>
        <taxon>Miridae</taxon>
        <taxon>Mirini</taxon>
        <taxon>Lygus</taxon>
    </lineage>
</organism>
<sequence>CYHSDLIICNNFCDPNSLVAKAPLTMEQHVLVIKTRYRCGGSVALALTVHKLREVMGCGEALTAAAVRKIVRKFETTYSLLDQKRSGRPRESQSEVNREIMFDNVL</sequence>
<evidence type="ECO:0000313" key="2">
    <source>
        <dbReference type="EMBL" id="JAQ09491.1"/>
    </source>
</evidence>
<reference evidence="2" key="1">
    <citation type="journal article" date="2016" name="Gigascience">
        <title>De novo construction of an expanded transcriptome assembly for the western tarnished plant bug, Lygus hesperus.</title>
        <authorList>
            <person name="Tassone E.E."/>
            <person name="Geib S.M."/>
            <person name="Hall B."/>
            <person name="Fabrick J.A."/>
            <person name="Brent C.S."/>
            <person name="Hull J.J."/>
        </authorList>
    </citation>
    <scope>NUCLEOTIDE SEQUENCE</scope>
</reference>
<proteinExistence type="predicted"/>
<dbReference type="AlphaFoldDB" id="A0A146LNJ9"/>
<feature type="non-terminal residue" evidence="2">
    <location>
        <position position="106"/>
    </location>
</feature>
<protein>
    <submittedName>
        <fullName evidence="2">Uncharacterized protein</fullName>
    </submittedName>
</protein>
<gene>
    <name evidence="2" type="ORF">g.60811</name>
</gene>
<name>A0A146LNJ9_LYGHE</name>
<evidence type="ECO:0000256" key="1">
    <source>
        <dbReference type="SAM" id="MobiDB-lite"/>
    </source>
</evidence>
<feature type="non-terminal residue" evidence="2">
    <location>
        <position position="1"/>
    </location>
</feature>
<dbReference type="EMBL" id="GDHC01009138">
    <property type="protein sequence ID" value="JAQ09491.1"/>
    <property type="molecule type" value="Transcribed_RNA"/>
</dbReference>
<feature type="region of interest" description="Disordered" evidence="1">
    <location>
        <begin position="84"/>
        <end position="106"/>
    </location>
</feature>